<feature type="compositionally biased region" description="Low complexity" evidence="7">
    <location>
        <begin position="9"/>
        <end position="24"/>
    </location>
</feature>
<dbReference type="Proteomes" id="UP001374535">
    <property type="component" value="Chromosome 2"/>
</dbReference>
<protein>
    <recommendedName>
        <fullName evidence="9">Thioredoxin domain-containing protein</fullName>
    </recommendedName>
</protein>
<evidence type="ECO:0000256" key="1">
    <source>
        <dbReference type="ARBA" id="ARBA00004167"/>
    </source>
</evidence>
<evidence type="ECO:0000256" key="8">
    <source>
        <dbReference type="SAM" id="Phobius"/>
    </source>
</evidence>
<dbReference type="InterPro" id="IPR013766">
    <property type="entry name" value="Thioredoxin_domain"/>
</dbReference>
<dbReference type="PROSITE" id="PS51352">
    <property type="entry name" value="THIOREDOXIN_2"/>
    <property type="match status" value="1"/>
</dbReference>
<evidence type="ECO:0000256" key="3">
    <source>
        <dbReference type="ARBA" id="ARBA00022729"/>
    </source>
</evidence>
<name>A0AAQ3P426_VIGMU</name>
<dbReference type="PANTHER" id="PTHR46854">
    <property type="entry name" value="5'-ADENYLYLSULFATE REDUCTASE-LIKE 4-RELATED"/>
    <property type="match status" value="1"/>
</dbReference>
<dbReference type="CDD" id="cd02999">
    <property type="entry name" value="PDI_a_ERp44_like"/>
    <property type="match status" value="1"/>
</dbReference>
<dbReference type="SUPFAM" id="SSF52833">
    <property type="entry name" value="Thioredoxin-like"/>
    <property type="match status" value="1"/>
</dbReference>
<evidence type="ECO:0000256" key="2">
    <source>
        <dbReference type="ARBA" id="ARBA00022692"/>
    </source>
</evidence>
<accession>A0AAQ3P426</accession>
<reference evidence="10 11" key="1">
    <citation type="journal article" date="2023" name="Life. Sci Alliance">
        <title>Evolutionary insights into 3D genome organization and epigenetic landscape of Vigna mungo.</title>
        <authorList>
            <person name="Junaid A."/>
            <person name="Singh B."/>
            <person name="Bhatia S."/>
        </authorList>
    </citation>
    <scope>NUCLEOTIDE SEQUENCE [LARGE SCALE GENOMIC DNA]</scope>
    <source>
        <strain evidence="10">Urdbean</strain>
    </source>
</reference>
<keyword evidence="11" id="KW-1185">Reference proteome</keyword>
<feature type="domain" description="Thioredoxin" evidence="9">
    <location>
        <begin position="99"/>
        <end position="221"/>
    </location>
</feature>
<keyword evidence="3" id="KW-0732">Signal</keyword>
<sequence>MKQRRRVRVVWSDSDSDSDSAVSVPKGKCSLPSGETGKGKGIRMRLWGSEIVFALLLCGTLSSTAQPHHHHHHRRFSQTNTTATVCPVHSLLDFVLGFPDSICPLPDSLGSIAVTEGDEVSLQKALNMVHKNNHEYVAVLFYASWCPFSRVFRPVFSVLSALHSSIPHFSIEESSVRPSILSKYGVHGFPTLFILNSTMRVRYHGSRTLASLIGFYNDVTGIRIDSLDQLSLEKIGRSSTDKSLGNTEPESCPFSWARSPENLLRQETYLALATTFVVLRLLYSFFPTLLICIQFAWRRVIPNIRLGSLLEHPLIYLKRLIQSFNCLKEPCKRSNLQEGAMNARAWASKSLATVSIGEESSSRGMHQ</sequence>
<evidence type="ECO:0000259" key="9">
    <source>
        <dbReference type="PROSITE" id="PS51352"/>
    </source>
</evidence>
<keyword evidence="5 8" id="KW-0472">Membrane</keyword>
<dbReference type="Pfam" id="PF00085">
    <property type="entry name" value="Thioredoxin"/>
    <property type="match status" value="1"/>
</dbReference>
<dbReference type="EMBL" id="CP144699">
    <property type="protein sequence ID" value="WVZ20277.1"/>
    <property type="molecule type" value="Genomic_DNA"/>
</dbReference>
<evidence type="ECO:0000313" key="10">
    <source>
        <dbReference type="EMBL" id="WVZ20277.1"/>
    </source>
</evidence>
<evidence type="ECO:0000256" key="6">
    <source>
        <dbReference type="ARBA" id="ARBA00023180"/>
    </source>
</evidence>
<dbReference type="AlphaFoldDB" id="A0AAQ3P426"/>
<evidence type="ECO:0000256" key="5">
    <source>
        <dbReference type="ARBA" id="ARBA00023136"/>
    </source>
</evidence>
<dbReference type="InterPro" id="IPR036249">
    <property type="entry name" value="Thioredoxin-like_sf"/>
</dbReference>
<keyword evidence="6" id="KW-0325">Glycoprotein</keyword>
<dbReference type="Gene3D" id="3.40.30.10">
    <property type="entry name" value="Glutaredoxin"/>
    <property type="match status" value="1"/>
</dbReference>
<organism evidence="10 11">
    <name type="scientific">Vigna mungo</name>
    <name type="common">Black gram</name>
    <name type="synonym">Phaseolus mungo</name>
    <dbReference type="NCBI Taxonomy" id="3915"/>
    <lineage>
        <taxon>Eukaryota</taxon>
        <taxon>Viridiplantae</taxon>
        <taxon>Streptophyta</taxon>
        <taxon>Embryophyta</taxon>
        <taxon>Tracheophyta</taxon>
        <taxon>Spermatophyta</taxon>
        <taxon>Magnoliopsida</taxon>
        <taxon>eudicotyledons</taxon>
        <taxon>Gunneridae</taxon>
        <taxon>Pentapetalae</taxon>
        <taxon>rosids</taxon>
        <taxon>fabids</taxon>
        <taxon>Fabales</taxon>
        <taxon>Fabaceae</taxon>
        <taxon>Papilionoideae</taxon>
        <taxon>50 kb inversion clade</taxon>
        <taxon>NPAAA clade</taxon>
        <taxon>indigoferoid/millettioid clade</taxon>
        <taxon>Phaseoleae</taxon>
        <taxon>Vigna</taxon>
    </lineage>
</organism>
<evidence type="ECO:0000256" key="4">
    <source>
        <dbReference type="ARBA" id="ARBA00022989"/>
    </source>
</evidence>
<evidence type="ECO:0000256" key="7">
    <source>
        <dbReference type="SAM" id="MobiDB-lite"/>
    </source>
</evidence>
<feature type="region of interest" description="Disordered" evidence="7">
    <location>
        <begin position="1"/>
        <end position="38"/>
    </location>
</feature>
<comment type="subcellular location">
    <subcellularLocation>
        <location evidence="1">Membrane</location>
        <topology evidence="1">Single-pass membrane protein</topology>
    </subcellularLocation>
</comment>
<dbReference type="PANTHER" id="PTHR46854:SF1">
    <property type="entry name" value="5'-ADENYLYLSULFATE REDUCTASE-LIKE 4-RELATED"/>
    <property type="match status" value="1"/>
</dbReference>
<gene>
    <name evidence="10" type="ORF">V8G54_007599</name>
</gene>
<dbReference type="InterPro" id="IPR044606">
    <property type="entry name" value="APRL4/6"/>
</dbReference>
<feature type="transmembrane region" description="Helical" evidence="8">
    <location>
        <begin position="269"/>
        <end position="297"/>
    </location>
</feature>
<keyword evidence="2 8" id="KW-0812">Transmembrane</keyword>
<dbReference type="GO" id="GO:0016020">
    <property type="term" value="C:membrane"/>
    <property type="evidence" value="ECO:0007669"/>
    <property type="project" value="UniProtKB-SubCell"/>
</dbReference>
<keyword evidence="4 8" id="KW-1133">Transmembrane helix</keyword>
<evidence type="ECO:0000313" key="11">
    <source>
        <dbReference type="Proteomes" id="UP001374535"/>
    </source>
</evidence>
<proteinExistence type="predicted"/>